<name>A0A0D0CPC4_9AGAR</name>
<dbReference type="AlphaFoldDB" id="A0A0D0CPC4"/>
<evidence type="ECO:0000313" key="3">
    <source>
        <dbReference type="Proteomes" id="UP000053593"/>
    </source>
</evidence>
<proteinExistence type="predicted"/>
<dbReference type="OrthoDB" id="2960040at2759"/>
<dbReference type="EMBL" id="KN834774">
    <property type="protein sequence ID" value="KIK60712.1"/>
    <property type="molecule type" value="Genomic_DNA"/>
</dbReference>
<organism evidence="2 3">
    <name type="scientific">Collybiopsis luxurians FD-317 M1</name>
    <dbReference type="NCBI Taxonomy" id="944289"/>
    <lineage>
        <taxon>Eukaryota</taxon>
        <taxon>Fungi</taxon>
        <taxon>Dikarya</taxon>
        <taxon>Basidiomycota</taxon>
        <taxon>Agaricomycotina</taxon>
        <taxon>Agaricomycetes</taxon>
        <taxon>Agaricomycetidae</taxon>
        <taxon>Agaricales</taxon>
        <taxon>Marasmiineae</taxon>
        <taxon>Omphalotaceae</taxon>
        <taxon>Collybiopsis</taxon>
        <taxon>Collybiopsis luxurians</taxon>
    </lineage>
</organism>
<protein>
    <submittedName>
        <fullName evidence="2">Uncharacterized protein</fullName>
    </submittedName>
</protein>
<feature type="chain" id="PRO_5002208753" evidence="1">
    <location>
        <begin position="19"/>
        <end position="169"/>
    </location>
</feature>
<dbReference type="HOGENOM" id="CLU_1578701_0_0_1"/>
<keyword evidence="3" id="KW-1185">Reference proteome</keyword>
<reference evidence="2 3" key="1">
    <citation type="submission" date="2014-04" db="EMBL/GenBank/DDBJ databases">
        <title>Evolutionary Origins and Diversification of the Mycorrhizal Mutualists.</title>
        <authorList>
            <consortium name="DOE Joint Genome Institute"/>
            <consortium name="Mycorrhizal Genomics Consortium"/>
            <person name="Kohler A."/>
            <person name="Kuo A."/>
            <person name="Nagy L.G."/>
            <person name="Floudas D."/>
            <person name="Copeland A."/>
            <person name="Barry K.W."/>
            <person name="Cichocki N."/>
            <person name="Veneault-Fourrey C."/>
            <person name="LaButti K."/>
            <person name="Lindquist E.A."/>
            <person name="Lipzen A."/>
            <person name="Lundell T."/>
            <person name="Morin E."/>
            <person name="Murat C."/>
            <person name="Riley R."/>
            <person name="Ohm R."/>
            <person name="Sun H."/>
            <person name="Tunlid A."/>
            <person name="Henrissat B."/>
            <person name="Grigoriev I.V."/>
            <person name="Hibbett D.S."/>
            <person name="Martin F."/>
        </authorList>
    </citation>
    <scope>NUCLEOTIDE SEQUENCE [LARGE SCALE GENOMIC DNA]</scope>
    <source>
        <strain evidence="2 3">FD-317 M1</strain>
    </source>
</reference>
<sequence>MRFNTAFVVVGLAAAASAIPLSTEHDFNARSDLVKERSPDSFDFAARDLGMESDLFERGLDETLERREYDVQITFVGSGVSPTPESKETAKEMVKTTMKAAGPKLKMGTELNIDFTNTWSNKYTGEVTFTFEDPICKGTCTGLSLPGGKGKIMSADAKKKPAKVLWEKK</sequence>
<accession>A0A0D0CPC4</accession>
<evidence type="ECO:0000256" key="1">
    <source>
        <dbReference type="SAM" id="SignalP"/>
    </source>
</evidence>
<feature type="signal peptide" evidence="1">
    <location>
        <begin position="1"/>
        <end position="18"/>
    </location>
</feature>
<keyword evidence="1" id="KW-0732">Signal</keyword>
<gene>
    <name evidence="2" type="ORF">GYMLUDRAFT_97031</name>
</gene>
<dbReference type="Proteomes" id="UP000053593">
    <property type="component" value="Unassembled WGS sequence"/>
</dbReference>
<evidence type="ECO:0000313" key="2">
    <source>
        <dbReference type="EMBL" id="KIK60712.1"/>
    </source>
</evidence>